<dbReference type="PANTHER" id="PTHR11895:SF67">
    <property type="entry name" value="AMIDASE DOMAIN-CONTAINING PROTEIN"/>
    <property type="match status" value="1"/>
</dbReference>
<proteinExistence type="inferred from homology"/>
<sequence>MSSYNLKNPNTPIASGRTLVFLTNTLETLGSSTGLTSYLCEDAGLHSLRTIKYSEPPTAMPVFAPTQDMISAATANGSSTLNARGYLEIIQKQADAEATRGDRPSSAEHKFLTCRDFYVSYKSGRKTPTEVAEQLIEAIKTSDEISPPLGAVWNWDKEAILKQARASTLRYKEGNPLSIVDGVPVVIKDEIDVEGFETGVGTKYINKGNPAKEDAHLVALLRAHGAIIVGKSTMHEIGLGVTNFNPSTTTPRNPYQPQHSTGGSSGGSGAAVGSGLCPIAIGCDGGGSVRIPSSYCGIYGLKPTHGRISSRGEYPLAPTVAVSGPMCATMEDLAIVYAIIAGQDEKDSYSCIQPSVALPAPIGSRSGGQLQGLRIGIYRTWFEDVIHPEISQVCYKMLESLCKEHGAVLVDIEIPELFENSKAHNMTIVGEMLSVVSMDHYKLHHQTRLELTMMSSLKMEDFFRAQQQRTRSIRFLETLFGHKTHDEYHQARYPCLGGKDGIVDVIVTPSTGNLPPKINPGALSHGESNYLNTVKTMQYMMLANHTGIPGITAVAGYSKDEYANQTGFPIGIQFMGQWWDEKRLIHIANVCEQVLEERQKPKIWVGDYKL</sequence>
<reference evidence="4" key="1">
    <citation type="journal article" date="2020" name="Fungal Divers.">
        <title>Resolving the Mortierellaceae phylogeny through synthesis of multi-gene phylogenetics and phylogenomics.</title>
        <authorList>
            <person name="Vandepol N."/>
            <person name="Liber J."/>
            <person name="Desiro A."/>
            <person name="Na H."/>
            <person name="Kennedy M."/>
            <person name="Barry K."/>
            <person name="Grigoriev I.V."/>
            <person name="Miller A.N."/>
            <person name="O'Donnell K."/>
            <person name="Stajich J.E."/>
            <person name="Bonito G."/>
        </authorList>
    </citation>
    <scope>NUCLEOTIDE SEQUENCE</scope>
    <source>
        <strain evidence="4">NRRL 2769</strain>
    </source>
</reference>
<accession>A0A9P6T2M3</accession>
<evidence type="ECO:0000256" key="1">
    <source>
        <dbReference type="ARBA" id="ARBA00009199"/>
    </source>
</evidence>
<dbReference type="InterPro" id="IPR036928">
    <property type="entry name" value="AS_sf"/>
</dbReference>
<keyword evidence="5" id="KW-1185">Reference proteome</keyword>
<feature type="domain" description="Amidase" evidence="3">
    <location>
        <begin position="139"/>
        <end position="584"/>
    </location>
</feature>
<dbReference type="InterPro" id="IPR000120">
    <property type="entry name" value="Amidase"/>
</dbReference>
<dbReference type="SUPFAM" id="SSF75304">
    <property type="entry name" value="Amidase signature (AS) enzymes"/>
    <property type="match status" value="1"/>
</dbReference>
<dbReference type="Proteomes" id="UP000703661">
    <property type="component" value="Unassembled WGS sequence"/>
</dbReference>
<feature type="region of interest" description="Disordered" evidence="2">
    <location>
        <begin position="245"/>
        <end position="267"/>
    </location>
</feature>
<evidence type="ECO:0000313" key="5">
    <source>
        <dbReference type="Proteomes" id="UP000703661"/>
    </source>
</evidence>
<gene>
    <name evidence="4" type="ORF">BGZ80_005810</name>
</gene>
<dbReference type="GO" id="GO:0003824">
    <property type="term" value="F:catalytic activity"/>
    <property type="evidence" value="ECO:0007669"/>
    <property type="project" value="InterPro"/>
</dbReference>
<dbReference type="Gene3D" id="3.90.1300.10">
    <property type="entry name" value="Amidase signature (AS) domain"/>
    <property type="match status" value="1"/>
</dbReference>
<evidence type="ECO:0000259" key="3">
    <source>
        <dbReference type="Pfam" id="PF01425"/>
    </source>
</evidence>
<evidence type="ECO:0000313" key="4">
    <source>
        <dbReference type="EMBL" id="KAG0019445.1"/>
    </source>
</evidence>
<comment type="caution">
    <text evidence="4">The sequence shown here is derived from an EMBL/GenBank/DDBJ whole genome shotgun (WGS) entry which is preliminary data.</text>
</comment>
<dbReference type="Pfam" id="PF01425">
    <property type="entry name" value="Amidase"/>
    <property type="match status" value="1"/>
</dbReference>
<feature type="compositionally biased region" description="Polar residues" evidence="2">
    <location>
        <begin position="245"/>
        <end position="259"/>
    </location>
</feature>
<protein>
    <recommendedName>
        <fullName evidence="3">Amidase domain-containing protein</fullName>
    </recommendedName>
</protein>
<dbReference type="PANTHER" id="PTHR11895">
    <property type="entry name" value="TRANSAMIDASE"/>
    <property type="match status" value="1"/>
</dbReference>
<comment type="similarity">
    <text evidence="1">Belongs to the amidase family.</text>
</comment>
<dbReference type="AlphaFoldDB" id="A0A9P6T2M3"/>
<dbReference type="EMBL" id="JAAAID010000286">
    <property type="protein sequence ID" value="KAG0019445.1"/>
    <property type="molecule type" value="Genomic_DNA"/>
</dbReference>
<name>A0A9P6T2M3_9FUNG</name>
<dbReference type="InterPro" id="IPR023631">
    <property type="entry name" value="Amidase_dom"/>
</dbReference>
<dbReference type="PROSITE" id="PS00571">
    <property type="entry name" value="AMIDASES"/>
    <property type="match status" value="1"/>
</dbReference>
<organism evidence="4 5">
    <name type="scientific">Entomortierella chlamydospora</name>
    <dbReference type="NCBI Taxonomy" id="101097"/>
    <lineage>
        <taxon>Eukaryota</taxon>
        <taxon>Fungi</taxon>
        <taxon>Fungi incertae sedis</taxon>
        <taxon>Mucoromycota</taxon>
        <taxon>Mortierellomycotina</taxon>
        <taxon>Mortierellomycetes</taxon>
        <taxon>Mortierellales</taxon>
        <taxon>Mortierellaceae</taxon>
        <taxon>Entomortierella</taxon>
    </lineage>
</organism>
<evidence type="ECO:0000256" key="2">
    <source>
        <dbReference type="SAM" id="MobiDB-lite"/>
    </source>
</evidence>
<dbReference type="InterPro" id="IPR020556">
    <property type="entry name" value="Amidase_CS"/>
</dbReference>
<dbReference type="OrthoDB" id="566138at2759"/>